<accession>A0AAI8AML8</accession>
<evidence type="ECO:0000313" key="3">
    <source>
        <dbReference type="EMBL" id="AFX74205.1"/>
    </source>
</evidence>
<dbReference type="Gene3D" id="3.60.21.10">
    <property type="match status" value="1"/>
</dbReference>
<dbReference type="PIRSF" id="PIRSF004789">
    <property type="entry name" value="DR1281"/>
    <property type="match status" value="1"/>
</dbReference>
<evidence type="ECO:0000256" key="1">
    <source>
        <dbReference type="PIRSR" id="PIRSR004789-50"/>
    </source>
</evidence>
<dbReference type="Proteomes" id="UP000009399">
    <property type="component" value="Chromosome"/>
</dbReference>
<sequence length="270" mass="30416">MTKSATVLFVGDIFSKVGIACFKKHFPILNQKYHFDLVVVQGENISGRKGLNEKDYLELKQAGVDVFTLGNHVWSNPDILKIINNNDMVRPLNINGLDYPGQGSVVYRKNNLNFRITSLLGISFNGLIKPWKQEYANNFFDAIDAVILDDEADFHLVDFHAETTSEKNVLSIYLNGKINAIVGTHTHVQTSDGRKLSQGTLYITDVGMTGPRNEAIGADFLKVYQKMRYDKMIKFTASNNYSQFNAVVLKLNTKLDNQSIEVINIMDDIN</sequence>
<reference evidence="3 4" key="1">
    <citation type="journal article" date="2013" name="Genome Announc.">
        <title>Complete Genome Sequence of Mycoplasma hyorhinis Strain SK76.</title>
        <authorList>
            <person name="Goodison S."/>
            <person name="Urquidi V."/>
            <person name="Kumar D."/>
            <person name="Reyes L."/>
            <person name="Rosser C.J."/>
        </authorList>
    </citation>
    <scope>NUCLEOTIDE SEQUENCE [LARGE SCALE GENOMIC DNA]</scope>
    <source>
        <strain evidence="3 4">SK76</strain>
    </source>
</reference>
<dbReference type="GO" id="GO:0004113">
    <property type="term" value="F:2',3'-cyclic-nucleotide 3'-phosphodiesterase activity"/>
    <property type="evidence" value="ECO:0007669"/>
    <property type="project" value="TreeGrafter"/>
</dbReference>
<evidence type="ECO:0000313" key="4">
    <source>
        <dbReference type="Proteomes" id="UP000009399"/>
    </source>
</evidence>
<protein>
    <recommendedName>
        <fullName evidence="5">Phosphoesterase</fullName>
    </recommendedName>
</protein>
<feature type="binding site" evidence="2">
    <location>
        <position position="44"/>
    </location>
    <ligand>
        <name>Fe cation</name>
        <dbReference type="ChEBI" id="CHEBI:24875"/>
        <label>1</label>
    </ligand>
</feature>
<proteinExistence type="predicted"/>
<dbReference type="PANTHER" id="PTHR36303">
    <property type="entry name" value="2',3'-CYCLIC-NUCLEOTIDE 2'-PHOSPHODIESTERASE"/>
    <property type="match status" value="1"/>
</dbReference>
<feature type="binding site" evidence="2">
    <location>
        <position position="185"/>
    </location>
    <ligand>
        <name>Fe cation</name>
        <dbReference type="ChEBI" id="CHEBI:24875"/>
        <label>2</label>
    </ligand>
</feature>
<feature type="binding site" evidence="2">
    <location>
        <position position="12"/>
    </location>
    <ligand>
        <name>Fe cation</name>
        <dbReference type="ChEBI" id="CHEBI:24875"/>
        <label>1</label>
    </ligand>
</feature>
<evidence type="ECO:0000256" key="2">
    <source>
        <dbReference type="PIRSR" id="PIRSR004789-51"/>
    </source>
</evidence>
<name>A0AAI8AML8_MESHY</name>
<dbReference type="Pfam" id="PF13277">
    <property type="entry name" value="YmdB"/>
    <property type="match status" value="1"/>
</dbReference>
<feature type="binding site" evidence="2">
    <location>
        <position position="43"/>
    </location>
    <ligand>
        <name>Fe cation</name>
        <dbReference type="ChEBI" id="CHEBI:24875"/>
        <label>1</label>
    </ligand>
</feature>
<feature type="binding site" evidence="2">
    <location>
        <position position="43"/>
    </location>
    <ligand>
        <name>Fe cation</name>
        <dbReference type="ChEBI" id="CHEBI:24875"/>
        <label>2</label>
    </ligand>
</feature>
<feature type="binding site" evidence="2">
    <location>
        <position position="71"/>
    </location>
    <ligand>
        <name>Fe cation</name>
        <dbReference type="ChEBI" id="CHEBI:24875"/>
        <label>2</label>
    </ligand>
</feature>
<dbReference type="InterPro" id="IPR029052">
    <property type="entry name" value="Metallo-depent_PP-like"/>
</dbReference>
<dbReference type="GO" id="GO:0046872">
    <property type="term" value="F:metal ion binding"/>
    <property type="evidence" value="ECO:0007669"/>
    <property type="project" value="UniProtKB-KW"/>
</dbReference>
<feature type="active site" description="Proton donor" evidence="1">
    <location>
        <position position="72"/>
    </location>
</feature>
<feature type="binding site" evidence="2">
    <location>
        <position position="187"/>
    </location>
    <ligand>
        <name>Fe cation</name>
        <dbReference type="ChEBI" id="CHEBI:24875"/>
        <label>1</label>
    </ligand>
</feature>
<dbReference type="InterPro" id="IPR005235">
    <property type="entry name" value="YmdB-like"/>
</dbReference>
<feature type="binding site" evidence="2">
    <location>
        <position position="160"/>
    </location>
    <ligand>
        <name>Fe cation</name>
        <dbReference type="ChEBI" id="CHEBI:24875"/>
        <label>2</label>
    </ligand>
</feature>
<dbReference type="KEGG" id="mhs:MOS_278"/>
<dbReference type="SUPFAM" id="SSF56300">
    <property type="entry name" value="Metallo-dependent phosphatases"/>
    <property type="match status" value="1"/>
</dbReference>
<evidence type="ECO:0008006" key="5">
    <source>
        <dbReference type="Google" id="ProtNLM"/>
    </source>
</evidence>
<dbReference type="PANTHER" id="PTHR36303:SF1">
    <property type="entry name" value="2',3'-CYCLIC-NUCLEOTIDE 2'-PHOSPHODIESTERASE"/>
    <property type="match status" value="1"/>
</dbReference>
<dbReference type="GeneID" id="93248398"/>
<keyword evidence="2" id="KW-0479">Metal-binding</keyword>
<organism evidence="3 4">
    <name type="scientific">Mesomycoplasma hyorhinis SK76</name>
    <dbReference type="NCBI Taxonomy" id="1118964"/>
    <lineage>
        <taxon>Bacteria</taxon>
        <taxon>Bacillati</taxon>
        <taxon>Mycoplasmatota</taxon>
        <taxon>Mycoplasmoidales</taxon>
        <taxon>Metamycoplasmataceae</taxon>
        <taxon>Mesomycoplasma</taxon>
    </lineage>
</organism>
<dbReference type="RefSeq" id="WP_013302078.1">
    <property type="nucleotide sequence ID" value="NC_019552.1"/>
</dbReference>
<dbReference type="EMBL" id="CP003914">
    <property type="protein sequence ID" value="AFX74205.1"/>
    <property type="molecule type" value="Genomic_DNA"/>
</dbReference>
<dbReference type="AlphaFoldDB" id="A0AAI8AML8"/>
<gene>
    <name evidence="3" type="ORF">MOS_278</name>
</gene>